<dbReference type="SUPFAM" id="SSF50156">
    <property type="entry name" value="PDZ domain-like"/>
    <property type="match status" value="1"/>
</dbReference>
<dbReference type="GO" id="GO:0005925">
    <property type="term" value="C:focal adhesion"/>
    <property type="evidence" value="ECO:0007669"/>
    <property type="project" value="UniProtKB-SubCell"/>
</dbReference>
<keyword evidence="15" id="KW-1185">Reference proteome</keyword>
<feature type="region of interest" description="Disordered" evidence="12">
    <location>
        <begin position="846"/>
        <end position="865"/>
    </location>
</feature>
<dbReference type="EMBL" id="JACAGB010000021">
    <property type="protein sequence ID" value="KAF6309916.1"/>
    <property type="molecule type" value="Genomic_DNA"/>
</dbReference>
<dbReference type="InterPro" id="IPR051976">
    <property type="entry name" value="Synaptopodin_domain"/>
</dbReference>
<feature type="compositionally biased region" description="Acidic residues" evidence="12">
    <location>
        <begin position="403"/>
        <end position="417"/>
    </location>
</feature>
<dbReference type="GO" id="GO:0005634">
    <property type="term" value="C:nucleus"/>
    <property type="evidence" value="ECO:0007669"/>
    <property type="project" value="UniProtKB-SubCell"/>
</dbReference>
<feature type="compositionally biased region" description="Basic and acidic residues" evidence="12">
    <location>
        <begin position="337"/>
        <end position="350"/>
    </location>
</feature>
<keyword evidence="6" id="KW-0965">Cell junction</keyword>
<feature type="region of interest" description="Disordered" evidence="12">
    <location>
        <begin position="307"/>
        <end position="657"/>
    </location>
</feature>
<feature type="compositionally biased region" description="Acidic residues" evidence="12">
    <location>
        <begin position="431"/>
        <end position="445"/>
    </location>
</feature>
<dbReference type="GO" id="GO:0003779">
    <property type="term" value="F:actin binding"/>
    <property type="evidence" value="ECO:0007669"/>
    <property type="project" value="TreeGrafter"/>
</dbReference>
<evidence type="ECO:0000256" key="8">
    <source>
        <dbReference type="ARBA" id="ARBA00038161"/>
    </source>
</evidence>
<organism evidence="14 15">
    <name type="scientific">Pipistrellus kuhlii</name>
    <name type="common">Kuhl's pipistrelle</name>
    <dbReference type="NCBI Taxonomy" id="59472"/>
    <lineage>
        <taxon>Eukaryota</taxon>
        <taxon>Metazoa</taxon>
        <taxon>Chordata</taxon>
        <taxon>Craniata</taxon>
        <taxon>Vertebrata</taxon>
        <taxon>Euteleostomi</taxon>
        <taxon>Mammalia</taxon>
        <taxon>Eutheria</taxon>
        <taxon>Laurasiatheria</taxon>
        <taxon>Chiroptera</taxon>
        <taxon>Yangochiroptera</taxon>
        <taxon>Vespertilionidae</taxon>
        <taxon>Pipistrellus</taxon>
    </lineage>
</organism>
<comment type="subcellular location">
    <subcellularLocation>
        <location evidence="3">Cell junction</location>
        <location evidence="3">Focal adhesion</location>
    </subcellularLocation>
    <subcellularLocation>
        <location evidence="2">Cytoplasm</location>
        <location evidence="2">Myofibril</location>
        <location evidence="2">Sarcomere</location>
        <location evidence="2">Z line</location>
    </subcellularLocation>
    <subcellularLocation>
        <location evidence="1">Nucleus</location>
    </subcellularLocation>
</comment>
<feature type="region of interest" description="Disordered" evidence="12">
    <location>
        <begin position="195"/>
        <end position="255"/>
    </location>
</feature>
<feature type="compositionally biased region" description="Low complexity" evidence="12">
    <location>
        <begin position="711"/>
        <end position="737"/>
    </location>
</feature>
<accession>A0A7J7UAZ1</accession>
<dbReference type="CDD" id="cd10820">
    <property type="entry name" value="PDZ_SYNPO2-like"/>
    <property type="match status" value="1"/>
</dbReference>
<evidence type="ECO:0000256" key="3">
    <source>
        <dbReference type="ARBA" id="ARBA00004246"/>
    </source>
</evidence>
<evidence type="ECO:0000259" key="13">
    <source>
        <dbReference type="PROSITE" id="PS50106"/>
    </source>
</evidence>
<dbReference type="GO" id="GO:0030018">
    <property type="term" value="C:Z disc"/>
    <property type="evidence" value="ECO:0007669"/>
    <property type="project" value="UniProtKB-SubCell"/>
</dbReference>
<feature type="region of interest" description="Disordered" evidence="12">
    <location>
        <begin position="701"/>
        <end position="821"/>
    </location>
</feature>
<dbReference type="PANTHER" id="PTHR24217:SF9">
    <property type="entry name" value="SYNAPTOPODIN-2"/>
    <property type="match status" value="1"/>
</dbReference>
<dbReference type="AlphaFoldDB" id="A0A7J7UAZ1"/>
<evidence type="ECO:0000256" key="1">
    <source>
        <dbReference type="ARBA" id="ARBA00004123"/>
    </source>
</evidence>
<dbReference type="InterPro" id="IPR036034">
    <property type="entry name" value="PDZ_sf"/>
</dbReference>
<feature type="compositionally biased region" description="Low complexity" evidence="12">
    <location>
        <begin position="418"/>
        <end position="430"/>
    </location>
</feature>
<evidence type="ECO:0000256" key="2">
    <source>
        <dbReference type="ARBA" id="ARBA00004216"/>
    </source>
</evidence>
<comment type="subunit">
    <text evidence="9">May self-associate in muscle cells under oxidative stress. Binds F-actin. Interacts with ACTN2; ACTN2 is proposed to anchor SYOP2 at Z lines in mature myocytes. Interacts with AKAP6, PPP3CA and CAMK2A. Interacts (phosphorylated form) with YWHAB; YWHAB competes with ACTN2 for interaction with SYNPO2. Interacts with KPNA2; mediating nuclear import of SYNOP2; dependent on interaction with YWHAB. Interacts with IPO13; may be implicated in SYNOP2 nuclear import. Interacts with ZYX, FLNC, ILK. Interacts with BAG3 (via WW 1 domain). May associate with the CASA complex consisting of HSPA8, HSPB8 and BAG3. Interacts with VPS18.</text>
</comment>
<dbReference type="GO" id="GO:0032233">
    <property type="term" value="P:positive regulation of actin filament bundle assembly"/>
    <property type="evidence" value="ECO:0007669"/>
    <property type="project" value="TreeGrafter"/>
</dbReference>
<evidence type="ECO:0000256" key="4">
    <source>
        <dbReference type="ARBA" id="ARBA00022490"/>
    </source>
</evidence>
<evidence type="ECO:0000256" key="10">
    <source>
        <dbReference type="ARBA" id="ARBA00071807"/>
    </source>
</evidence>
<evidence type="ECO:0000256" key="5">
    <source>
        <dbReference type="ARBA" id="ARBA00022553"/>
    </source>
</evidence>
<feature type="region of interest" description="Disordered" evidence="12">
    <location>
        <begin position="888"/>
        <end position="909"/>
    </location>
</feature>
<feature type="compositionally biased region" description="Basic residues" evidence="12">
    <location>
        <begin position="375"/>
        <end position="384"/>
    </location>
</feature>
<dbReference type="InterPro" id="IPR001478">
    <property type="entry name" value="PDZ"/>
</dbReference>
<comment type="similarity">
    <text evidence="8">Belongs to the synaptopodin family.</text>
</comment>
<feature type="compositionally biased region" description="Low complexity" evidence="12">
    <location>
        <begin position="999"/>
        <end position="1022"/>
    </location>
</feature>
<dbReference type="Proteomes" id="UP000558488">
    <property type="component" value="Unassembled WGS sequence"/>
</dbReference>
<evidence type="ECO:0000256" key="6">
    <source>
        <dbReference type="ARBA" id="ARBA00022949"/>
    </source>
</evidence>
<dbReference type="SMART" id="SM00228">
    <property type="entry name" value="PDZ"/>
    <property type="match status" value="1"/>
</dbReference>
<dbReference type="Pfam" id="PF00595">
    <property type="entry name" value="PDZ"/>
    <property type="match status" value="1"/>
</dbReference>
<keyword evidence="7" id="KW-0539">Nucleus</keyword>
<feature type="compositionally biased region" description="Low complexity" evidence="12">
    <location>
        <begin position="769"/>
        <end position="809"/>
    </location>
</feature>
<feature type="region of interest" description="Disordered" evidence="12">
    <location>
        <begin position="121"/>
        <end position="163"/>
    </location>
</feature>
<feature type="compositionally biased region" description="Basic and acidic residues" evidence="12">
    <location>
        <begin position="462"/>
        <end position="473"/>
    </location>
</feature>
<feature type="compositionally biased region" description="Basic residues" evidence="12">
    <location>
        <begin position="325"/>
        <end position="336"/>
    </location>
</feature>
<evidence type="ECO:0000313" key="15">
    <source>
        <dbReference type="Proteomes" id="UP000558488"/>
    </source>
</evidence>
<evidence type="ECO:0000313" key="14">
    <source>
        <dbReference type="EMBL" id="KAF6309916.1"/>
    </source>
</evidence>
<evidence type="ECO:0000256" key="9">
    <source>
        <dbReference type="ARBA" id="ARBA00064160"/>
    </source>
</evidence>
<feature type="compositionally biased region" description="Pro residues" evidence="12">
    <location>
        <begin position="589"/>
        <end position="615"/>
    </location>
</feature>
<feature type="compositionally biased region" description="Low complexity" evidence="12">
    <location>
        <begin position="196"/>
        <end position="211"/>
    </location>
</feature>
<gene>
    <name evidence="14" type="ORF">mPipKuh1_016966</name>
</gene>
<dbReference type="PANTHER" id="PTHR24217">
    <property type="entry name" value="PUTATIVE-RELATED"/>
    <property type="match status" value="1"/>
</dbReference>
<evidence type="ECO:0000256" key="7">
    <source>
        <dbReference type="ARBA" id="ARBA00023242"/>
    </source>
</evidence>
<dbReference type="PROSITE" id="PS50106">
    <property type="entry name" value="PDZ"/>
    <property type="match status" value="1"/>
</dbReference>
<feature type="compositionally biased region" description="Low complexity" evidence="12">
    <location>
        <begin position="571"/>
        <end position="588"/>
    </location>
</feature>
<dbReference type="GO" id="GO:0001725">
    <property type="term" value="C:stress fiber"/>
    <property type="evidence" value="ECO:0007669"/>
    <property type="project" value="TreeGrafter"/>
</dbReference>
<keyword evidence="5" id="KW-0597">Phosphoprotein</keyword>
<keyword evidence="4" id="KW-0963">Cytoplasm</keyword>
<comment type="caution">
    <text evidence="14">The sequence shown here is derived from an EMBL/GenBank/DDBJ whole genome shotgun (WGS) entry which is preliminary data.</text>
</comment>
<dbReference type="FunFam" id="2.30.42.10:FF:000139">
    <property type="entry name" value="synaptopodin-2 isoform X1"/>
    <property type="match status" value="1"/>
</dbReference>
<protein>
    <recommendedName>
        <fullName evidence="10">Synaptopodin-2</fullName>
    </recommendedName>
    <alternativeName>
        <fullName evidence="11">Myopodin</fullName>
    </alternativeName>
</protein>
<dbReference type="Gene3D" id="2.30.42.10">
    <property type="match status" value="1"/>
</dbReference>
<feature type="domain" description="PDZ" evidence="13">
    <location>
        <begin position="6"/>
        <end position="88"/>
    </location>
</feature>
<name>A0A7J7UAZ1_PIPKU</name>
<feature type="compositionally biased region" description="Pro residues" evidence="12">
    <location>
        <begin position="738"/>
        <end position="751"/>
    </location>
</feature>
<evidence type="ECO:0000256" key="11">
    <source>
        <dbReference type="ARBA" id="ARBA00078078"/>
    </source>
</evidence>
<feature type="compositionally biased region" description="Low complexity" evidence="12">
    <location>
        <begin position="505"/>
        <end position="526"/>
    </location>
</feature>
<feature type="compositionally biased region" description="Basic and acidic residues" evidence="12">
    <location>
        <begin position="315"/>
        <end position="324"/>
    </location>
</feature>
<reference evidence="14 15" key="1">
    <citation type="journal article" date="2020" name="Nature">
        <title>Six reference-quality genomes reveal evolution of bat adaptations.</title>
        <authorList>
            <person name="Jebb D."/>
            <person name="Huang Z."/>
            <person name="Pippel M."/>
            <person name="Hughes G.M."/>
            <person name="Lavrichenko K."/>
            <person name="Devanna P."/>
            <person name="Winkler S."/>
            <person name="Jermiin L.S."/>
            <person name="Skirmuntt E.C."/>
            <person name="Katzourakis A."/>
            <person name="Burkitt-Gray L."/>
            <person name="Ray D.A."/>
            <person name="Sullivan K.A.M."/>
            <person name="Roscito J.G."/>
            <person name="Kirilenko B.M."/>
            <person name="Davalos L.M."/>
            <person name="Corthals A.P."/>
            <person name="Power M.L."/>
            <person name="Jones G."/>
            <person name="Ransome R.D."/>
            <person name="Dechmann D.K.N."/>
            <person name="Locatelli A.G."/>
            <person name="Puechmaille S.J."/>
            <person name="Fedrigo O."/>
            <person name="Jarvis E.D."/>
            <person name="Hiller M."/>
            <person name="Vernes S.C."/>
            <person name="Myers E.W."/>
            <person name="Teeling E.C."/>
        </authorList>
    </citation>
    <scope>NUCLEOTIDE SEQUENCE [LARGE SCALE GENOMIC DNA]</scope>
    <source>
        <strain evidence="14">MPipKuh1</strain>
        <tissue evidence="14">Flight muscle</tissue>
    </source>
</reference>
<proteinExistence type="inferred from homology"/>
<evidence type="ECO:0000256" key="12">
    <source>
        <dbReference type="SAM" id="MobiDB-lite"/>
    </source>
</evidence>
<feature type="compositionally biased region" description="Pro residues" evidence="12">
    <location>
        <begin position="939"/>
        <end position="949"/>
    </location>
</feature>
<feature type="region of interest" description="Disordered" evidence="12">
    <location>
        <begin position="931"/>
        <end position="1064"/>
    </location>
</feature>
<sequence length="1094" mass="112123">MGTGDCICISMTGGAPWGFRLQGGKEQQQPLQVAKIRSQSKASGSGLCEGDEVVSINGNLCADLTYPQVIRLMESVADSLHMLVRRPSGGVSDTENQTPAPLPAEGCAESATLHIRPAPEPRLAPRLAGNLEGGPAFSGSKKEEMGPRHPEAPPTPGPPRGRSAEEVVLLERKAEACWPGPVVELQLSLPPDIHTGPGAPAVAPLGAAEPASPDPDPDLHPGGTVPVNAAPTGEKGQAPLRSSRTFRIGRGPERGAGLPRVAVILACAAGQLAGGCGPPGAGRAESPLEGGPALAAAPPPLVAFAASSEGTEQGDDPRGEPDHSRPHKHRARHARLRRSESQSEQREREARRRCRRIAQLLTAAPGPPSRGALMFRKRRRRARRFTLVSYGTGAPRRPGEPGGPEEDPEDEAGDDAWDGAWEAAPSGASESDADEEPPADTDAEDSAPAVAFDWDAGLGALERQRSAGDRMELLPDTAGKGARMFARRRERMDLIAAQQEEDAARAGAQDGAPDGPGAEEAAGGAPSSVHRSLMELSPGPGLAPQHNGFGFGAETPRTAPGNRTARPFPGPAAALSPPRSLASPTAELPAPPPYAALTPPPAGPAPPPWPQPAPWLPERLASRDERIAVPAKRTGILQEARRRGPARPMFTFREPEVSPNPELLALLQGAEARRGGADSGPEEDHLSLGAEACNFLHGAAKLKTPPPVAPKPAARAAAAPASPVSLAAPAWAPGAAPARPPAFPGAPPPPGSAASSIATAPPLSPPARPASALSPAGPFRGAQAAVAGASPPASLPARPAELPAPAGGAPEPPAELPAGMQGRGAQLFARRQTRMERFVVDADTVQARAARAPSPSPSLPSGWKFSAQVRAPPPAAYNPLLSPSCPPAALRAPPPAQAGAARRKGKKPLNALEVMKHQPYQLSAALFTFQPPGAAAAPGPAPRQAPPARPLHASPASAPARGVPAGSPADTRAVPAGSPAGAWVPASSPPAPGRRRRALAGPQPAARPAPRGGLPGQRPGLPEAGGGLRGGAQAQVLGQEERRGGAGVEALDRGGVTRGRREVRGPRCVERWFAVLLSLPHPPPKKSLASPPLP</sequence>
<feature type="compositionally biased region" description="Basic and acidic residues" evidence="12">
    <location>
        <begin position="140"/>
        <end position="151"/>
    </location>
</feature>
<feature type="compositionally biased region" description="Low complexity" evidence="12">
    <location>
        <begin position="752"/>
        <end position="761"/>
    </location>
</feature>